<feature type="transmembrane region" description="Helical" evidence="6">
    <location>
        <begin position="57"/>
        <end position="79"/>
    </location>
</feature>
<keyword evidence="4 6" id="KW-1133">Transmembrane helix</keyword>
<evidence type="ECO:0000256" key="3">
    <source>
        <dbReference type="ARBA" id="ARBA00022692"/>
    </source>
</evidence>
<evidence type="ECO:0000256" key="6">
    <source>
        <dbReference type="SAM" id="Phobius"/>
    </source>
</evidence>
<feature type="transmembrane region" description="Helical" evidence="6">
    <location>
        <begin position="140"/>
        <end position="157"/>
    </location>
</feature>
<keyword evidence="5 6" id="KW-0472">Membrane</keyword>
<accession>A0A9X3Z736</accession>
<organism evidence="7 8">
    <name type="scientific">Govanella unica</name>
    <dbReference type="NCBI Taxonomy" id="2975056"/>
    <lineage>
        <taxon>Bacteria</taxon>
        <taxon>Pseudomonadati</taxon>
        <taxon>Pseudomonadota</taxon>
        <taxon>Alphaproteobacteria</taxon>
        <taxon>Emcibacterales</taxon>
        <taxon>Govanellaceae</taxon>
        <taxon>Govanella</taxon>
    </lineage>
</organism>
<dbReference type="GO" id="GO:0015209">
    <property type="term" value="F:cytosine transmembrane transporter activity"/>
    <property type="evidence" value="ECO:0007669"/>
    <property type="project" value="InterPro"/>
</dbReference>
<dbReference type="PANTHER" id="PTHR30569">
    <property type="entry name" value="CYTOSINE TRANSPORTER CODB"/>
    <property type="match status" value="1"/>
</dbReference>
<feature type="transmembrane region" description="Helical" evidence="6">
    <location>
        <begin position="232"/>
        <end position="254"/>
    </location>
</feature>
<dbReference type="Pfam" id="PF02133">
    <property type="entry name" value="Transp_cyt_pur"/>
    <property type="match status" value="1"/>
</dbReference>
<feature type="transmembrane region" description="Helical" evidence="6">
    <location>
        <begin position="27"/>
        <end position="45"/>
    </location>
</feature>
<dbReference type="PANTHER" id="PTHR30569:SF0">
    <property type="entry name" value="CYTOSINE PERMEASE"/>
    <property type="match status" value="1"/>
</dbReference>
<feature type="transmembrane region" description="Helical" evidence="6">
    <location>
        <begin position="309"/>
        <end position="328"/>
    </location>
</feature>
<feature type="transmembrane region" description="Helical" evidence="6">
    <location>
        <begin position="164"/>
        <end position="181"/>
    </location>
</feature>
<sequence length="435" mass="46052">MSNFNDLVEDYSTTPVPEGKTVNGLRLALVVVGCGIALPGFLNGVKIGTALGLPDAVLAFLIAGLLLTFLGSCTAIVSAKTRLTTYMLAQFAFGPVGGKFVNMVLATTMFGWFGVNAFMFAEACQSMIWNLTGFHFSYNIYIIIGSVLMVATTIFGFKALDKLALVAVPILLFILITVLVISFTKAEPGVLLATHQGTMSFGLAVSATAGGNMVMVAAMPDVARYISGKGQAVLAMFISFTLAAPLILTAAAVPSLVTGESDLLKILMGLGFGVPALLVLVLSTWTANASNLYGAGLGLAATFIRIPQWKLMIGAGLAGMAIAMLGIVNHFIPFLLFLGILIPPVAGIYVAFYILYPDKMKDVSEISKLPGTSIPAFTAWGIGVAVATATAFDFFTLTTIPSCDALITSVILYMPLEYMLNARRSRLESQLVRRY</sequence>
<evidence type="ECO:0000313" key="7">
    <source>
        <dbReference type="EMBL" id="MDA5193830.1"/>
    </source>
</evidence>
<protein>
    <submittedName>
        <fullName evidence="7">Cytosine permease</fullName>
    </submittedName>
</protein>
<evidence type="ECO:0000256" key="5">
    <source>
        <dbReference type="ARBA" id="ARBA00023136"/>
    </source>
</evidence>
<evidence type="ECO:0000256" key="1">
    <source>
        <dbReference type="ARBA" id="ARBA00004141"/>
    </source>
</evidence>
<reference evidence="7" key="1">
    <citation type="submission" date="2022-08" db="EMBL/GenBank/DDBJ databases">
        <authorList>
            <person name="Vandamme P."/>
            <person name="Hettiarachchi A."/>
            <person name="Peeters C."/>
            <person name="Cnockaert M."/>
            <person name="Carlier A."/>
        </authorList>
    </citation>
    <scope>NUCLEOTIDE SEQUENCE</scope>
    <source>
        <strain evidence="7">LMG 31809</strain>
    </source>
</reference>
<dbReference type="GO" id="GO:0005886">
    <property type="term" value="C:plasma membrane"/>
    <property type="evidence" value="ECO:0007669"/>
    <property type="project" value="TreeGrafter"/>
</dbReference>
<dbReference type="Gene3D" id="1.10.4160.10">
    <property type="entry name" value="Hydantoin permease"/>
    <property type="match status" value="1"/>
</dbReference>
<evidence type="ECO:0000313" key="8">
    <source>
        <dbReference type="Proteomes" id="UP001141619"/>
    </source>
</evidence>
<keyword evidence="3 6" id="KW-0812">Transmembrane</keyword>
<evidence type="ECO:0000256" key="4">
    <source>
        <dbReference type="ARBA" id="ARBA00022989"/>
    </source>
</evidence>
<name>A0A9X3Z736_9PROT</name>
<dbReference type="Proteomes" id="UP001141619">
    <property type="component" value="Unassembled WGS sequence"/>
</dbReference>
<dbReference type="EMBL" id="JANWOI010000002">
    <property type="protein sequence ID" value="MDA5193830.1"/>
    <property type="molecule type" value="Genomic_DNA"/>
</dbReference>
<proteinExistence type="inferred from homology"/>
<gene>
    <name evidence="7" type="ORF">NYP16_07675</name>
</gene>
<dbReference type="RefSeq" id="WP_274943523.1">
    <property type="nucleotide sequence ID" value="NZ_JANWOI010000002.1"/>
</dbReference>
<feature type="transmembrane region" description="Helical" evidence="6">
    <location>
        <begin position="201"/>
        <end position="220"/>
    </location>
</feature>
<reference evidence="7" key="2">
    <citation type="journal article" date="2023" name="Syst. Appl. Microbiol.">
        <title>Govania unica gen. nov., sp. nov., a rare biosphere bacterium that represents a novel family in the class Alphaproteobacteria.</title>
        <authorList>
            <person name="Vandamme P."/>
            <person name="Peeters C."/>
            <person name="Hettiarachchi A."/>
            <person name="Cnockaert M."/>
            <person name="Carlier A."/>
        </authorList>
    </citation>
    <scope>NUCLEOTIDE SEQUENCE</scope>
    <source>
        <strain evidence="7">LMG 31809</strain>
    </source>
</reference>
<feature type="transmembrane region" description="Helical" evidence="6">
    <location>
        <begin position="100"/>
        <end position="120"/>
    </location>
</feature>
<comment type="caution">
    <text evidence="7">The sequence shown here is derived from an EMBL/GenBank/DDBJ whole genome shotgun (WGS) entry which is preliminary data.</text>
</comment>
<comment type="subcellular location">
    <subcellularLocation>
        <location evidence="1">Membrane</location>
        <topology evidence="1">Multi-pass membrane protein</topology>
    </subcellularLocation>
</comment>
<evidence type="ECO:0000256" key="2">
    <source>
        <dbReference type="ARBA" id="ARBA00008974"/>
    </source>
</evidence>
<dbReference type="AlphaFoldDB" id="A0A9X3Z736"/>
<dbReference type="InterPro" id="IPR001248">
    <property type="entry name" value="Pur-cyt_permease"/>
</dbReference>
<feature type="transmembrane region" description="Helical" evidence="6">
    <location>
        <begin position="368"/>
        <end position="388"/>
    </location>
</feature>
<feature type="transmembrane region" description="Helical" evidence="6">
    <location>
        <begin position="334"/>
        <end position="356"/>
    </location>
</feature>
<comment type="similarity">
    <text evidence="2">Belongs to the purine-cytosine permease (2.A.39) family.</text>
</comment>
<keyword evidence="8" id="KW-1185">Reference proteome</keyword>
<dbReference type="CDD" id="cd11484">
    <property type="entry name" value="SLC-NCS1sbd_CobB-like"/>
    <property type="match status" value="1"/>
</dbReference>
<dbReference type="InterPro" id="IPR030191">
    <property type="entry name" value="CodB"/>
</dbReference>
<feature type="transmembrane region" description="Helical" evidence="6">
    <location>
        <begin position="266"/>
        <end position="288"/>
    </location>
</feature>